<comment type="caution">
    <text evidence="3">The sequence shown here is derived from an EMBL/GenBank/DDBJ whole genome shotgun (WGS) entry which is preliminary data.</text>
</comment>
<dbReference type="Pfam" id="PF00443">
    <property type="entry name" value="UCH"/>
    <property type="match status" value="1"/>
</dbReference>
<dbReference type="EMBL" id="QNGE01005259">
    <property type="protein sequence ID" value="KAA3672170.1"/>
    <property type="molecule type" value="Genomic_DNA"/>
</dbReference>
<feature type="region of interest" description="Disordered" evidence="1">
    <location>
        <begin position="1"/>
        <end position="80"/>
    </location>
</feature>
<dbReference type="SUPFAM" id="SSF54001">
    <property type="entry name" value="Cysteine proteinases"/>
    <property type="match status" value="1"/>
</dbReference>
<dbReference type="Proteomes" id="UP000324629">
    <property type="component" value="Unassembled WGS sequence"/>
</dbReference>
<evidence type="ECO:0000256" key="1">
    <source>
        <dbReference type="SAM" id="MobiDB-lite"/>
    </source>
</evidence>
<dbReference type="GO" id="GO:0016579">
    <property type="term" value="P:protein deubiquitination"/>
    <property type="evidence" value="ECO:0007669"/>
    <property type="project" value="InterPro"/>
</dbReference>
<dbReference type="Gene3D" id="3.90.70.10">
    <property type="entry name" value="Cysteine proteinases"/>
    <property type="match status" value="1"/>
</dbReference>
<name>A0A5J4N9W0_9TREM</name>
<dbReference type="InterPro" id="IPR038765">
    <property type="entry name" value="Papain-like_cys_pep_sf"/>
</dbReference>
<dbReference type="InterPro" id="IPR001394">
    <property type="entry name" value="Peptidase_C19_UCH"/>
</dbReference>
<gene>
    <name evidence="3" type="ORF">DEA37_0007550</name>
</gene>
<evidence type="ECO:0000313" key="3">
    <source>
        <dbReference type="EMBL" id="KAA3672170.1"/>
    </source>
</evidence>
<protein>
    <recommendedName>
        <fullName evidence="2">Peptidase C19 ubiquitin carboxyl-terminal hydrolase domain-containing protein</fullName>
    </recommendedName>
</protein>
<proteinExistence type="predicted"/>
<dbReference type="GO" id="GO:0004843">
    <property type="term" value="F:cysteine-type deubiquitinase activity"/>
    <property type="evidence" value="ECO:0007669"/>
    <property type="project" value="InterPro"/>
</dbReference>
<accession>A0A5J4N9W0</accession>
<evidence type="ECO:0000259" key="2">
    <source>
        <dbReference type="Pfam" id="PF00443"/>
    </source>
</evidence>
<evidence type="ECO:0000313" key="4">
    <source>
        <dbReference type="Proteomes" id="UP000324629"/>
    </source>
</evidence>
<dbReference type="AlphaFoldDB" id="A0A5J4N9W0"/>
<organism evidence="3 4">
    <name type="scientific">Paragonimus westermani</name>
    <dbReference type="NCBI Taxonomy" id="34504"/>
    <lineage>
        <taxon>Eukaryota</taxon>
        <taxon>Metazoa</taxon>
        <taxon>Spiralia</taxon>
        <taxon>Lophotrochozoa</taxon>
        <taxon>Platyhelminthes</taxon>
        <taxon>Trematoda</taxon>
        <taxon>Digenea</taxon>
        <taxon>Plagiorchiida</taxon>
        <taxon>Troglotremata</taxon>
        <taxon>Troglotrematidae</taxon>
        <taxon>Paragonimus</taxon>
    </lineage>
</organism>
<keyword evidence="4" id="KW-1185">Reference proteome</keyword>
<feature type="domain" description="Peptidase C19 ubiquitin carboxyl-terminal hydrolase" evidence="2">
    <location>
        <begin position="88"/>
        <end position="132"/>
    </location>
</feature>
<reference evidence="3 4" key="1">
    <citation type="journal article" date="2019" name="Gigascience">
        <title>Whole-genome sequence of the oriental lung fluke Paragonimus westermani.</title>
        <authorList>
            <person name="Oey H."/>
            <person name="Zakrzewski M."/>
            <person name="Narain K."/>
            <person name="Devi K.R."/>
            <person name="Agatsuma T."/>
            <person name="Nawaratna S."/>
            <person name="Gobert G.N."/>
            <person name="Jones M.K."/>
            <person name="Ragan M.A."/>
            <person name="McManus D.P."/>
            <person name="Krause L."/>
        </authorList>
    </citation>
    <scope>NUCLEOTIDE SEQUENCE [LARGE SCALE GENOMIC DNA]</scope>
    <source>
        <strain evidence="3 4">IND2009</strain>
    </source>
</reference>
<sequence length="146" mass="16150">MTDLSQLGTRFGRLRTDSESRPSARPVDASLTKGNLPPNVRNRRRRKAKSSTANPRVPSPGEISARPVSFIPPQPAGSRLISGRLRPRGFQNYKNSCYLNVTLQTFLHIPPFVRLFQELSCSDGTKKSPKNLNGGAKNIDSLCETM</sequence>